<keyword evidence="3" id="KW-1185">Reference proteome</keyword>
<dbReference type="EMBL" id="JAERQG010000003">
    <property type="protein sequence ID" value="MBL0766088.1"/>
    <property type="molecule type" value="Genomic_DNA"/>
</dbReference>
<comment type="caution">
    <text evidence="2">The sequence shown here is derived from an EMBL/GenBank/DDBJ whole genome shotgun (WGS) entry which is preliminary data.</text>
</comment>
<proteinExistence type="predicted"/>
<feature type="transmembrane region" description="Helical" evidence="1">
    <location>
        <begin position="12"/>
        <end position="32"/>
    </location>
</feature>
<dbReference type="RefSeq" id="WP_201921936.1">
    <property type="nucleotide sequence ID" value="NZ_JAERQG010000003.1"/>
</dbReference>
<keyword evidence="1" id="KW-0472">Membrane</keyword>
<protein>
    <submittedName>
        <fullName evidence="2">Uncharacterized protein</fullName>
    </submittedName>
</protein>
<keyword evidence="1" id="KW-0812">Transmembrane</keyword>
<gene>
    <name evidence="2" type="ORF">JKP34_12550</name>
</gene>
<evidence type="ECO:0000256" key="1">
    <source>
        <dbReference type="SAM" id="Phobius"/>
    </source>
</evidence>
<keyword evidence="1" id="KW-1133">Transmembrane helix</keyword>
<evidence type="ECO:0000313" key="2">
    <source>
        <dbReference type="EMBL" id="MBL0766088.1"/>
    </source>
</evidence>
<evidence type="ECO:0000313" key="3">
    <source>
        <dbReference type="Proteomes" id="UP000642920"/>
    </source>
</evidence>
<accession>A0A937AH31</accession>
<organism evidence="2 3">
    <name type="scientific">Marivirga atlantica</name>
    <dbReference type="NCBI Taxonomy" id="1548457"/>
    <lineage>
        <taxon>Bacteria</taxon>
        <taxon>Pseudomonadati</taxon>
        <taxon>Bacteroidota</taxon>
        <taxon>Cytophagia</taxon>
        <taxon>Cytophagales</taxon>
        <taxon>Marivirgaceae</taxon>
        <taxon>Marivirga</taxon>
    </lineage>
</organism>
<dbReference type="Proteomes" id="UP000642920">
    <property type="component" value="Unassembled WGS sequence"/>
</dbReference>
<feature type="transmembrane region" description="Helical" evidence="1">
    <location>
        <begin position="38"/>
        <end position="58"/>
    </location>
</feature>
<reference evidence="2" key="1">
    <citation type="submission" date="2021-01" db="EMBL/GenBank/DDBJ databases">
        <title>Marivirga sp. nov., isolated from intertidal surface sediments.</title>
        <authorList>
            <person name="Zhang M."/>
        </authorList>
    </citation>
    <scope>NUCLEOTIDE SEQUENCE</scope>
    <source>
        <strain evidence="2">SM1354</strain>
    </source>
</reference>
<sequence length="245" mass="29363">MPKRIKYFHSKLLIPVGFFGICTFFAYINIIAHGFSLFNILILLSSLALTVFGLFSIWKYRFFKEPKPIRQQELKFDFNDDSIILTQGYYFRHSSIYKSQRIKACQISEVTLNTSPPSIVINNNEVIFLGYEDLDQLREFSERNSLEESERVDIWELLNQPFLDTEFSEEEKSQTLQRLRDNGLTKYEIKTIRKRIGRIMWLYTWSMEWAYLGQMDYLRLSFESKKRYWWSMGIALRNFKKSGQH</sequence>
<dbReference type="AlphaFoldDB" id="A0A937AH31"/>
<name>A0A937AH31_9BACT</name>